<reference evidence="1" key="1">
    <citation type="submission" date="2020-08" db="EMBL/GenBank/DDBJ databases">
        <title>Multicomponent nature underlies the extraordinary mechanical properties of spider dragline silk.</title>
        <authorList>
            <person name="Kono N."/>
            <person name="Nakamura H."/>
            <person name="Mori M."/>
            <person name="Yoshida Y."/>
            <person name="Ohtoshi R."/>
            <person name="Malay A.D."/>
            <person name="Moran D.A.P."/>
            <person name="Tomita M."/>
            <person name="Numata K."/>
            <person name="Arakawa K."/>
        </authorList>
    </citation>
    <scope>NUCLEOTIDE SEQUENCE</scope>
</reference>
<proteinExistence type="predicted"/>
<organism evidence="1 2">
    <name type="scientific">Trichonephila clavipes</name>
    <name type="common">Golden silk orbweaver</name>
    <name type="synonym">Nephila clavipes</name>
    <dbReference type="NCBI Taxonomy" id="2585209"/>
    <lineage>
        <taxon>Eukaryota</taxon>
        <taxon>Metazoa</taxon>
        <taxon>Ecdysozoa</taxon>
        <taxon>Arthropoda</taxon>
        <taxon>Chelicerata</taxon>
        <taxon>Arachnida</taxon>
        <taxon>Araneae</taxon>
        <taxon>Araneomorphae</taxon>
        <taxon>Entelegynae</taxon>
        <taxon>Araneoidea</taxon>
        <taxon>Nephilidae</taxon>
        <taxon>Trichonephila</taxon>
    </lineage>
</organism>
<evidence type="ECO:0000313" key="1">
    <source>
        <dbReference type="EMBL" id="GFY21035.1"/>
    </source>
</evidence>
<accession>A0A8X6VT52</accession>
<gene>
    <name evidence="1" type="ORF">TNCV_3990791</name>
</gene>
<evidence type="ECO:0000313" key="2">
    <source>
        <dbReference type="Proteomes" id="UP000887159"/>
    </source>
</evidence>
<dbReference type="EMBL" id="BMAU01021357">
    <property type="protein sequence ID" value="GFY21035.1"/>
    <property type="molecule type" value="Genomic_DNA"/>
</dbReference>
<dbReference type="Proteomes" id="UP000887159">
    <property type="component" value="Unassembled WGS sequence"/>
</dbReference>
<sequence length="76" mass="8761">MVLHCRRRMWSRIVIQQQNARSEKPLFPNPCAGSHSTSTQWCIVVLHVHLMFPTEHLPHAKRSLFPGELLEAYQGG</sequence>
<protein>
    <submittedName>
        <fullName evidence="1">Uncharacterized protein</fullName>
    </submittedName>
</protein>
<comment type="caution">
    <text evidence="1">The sequence shown here is derived from an EMBL/GenBank/DDBJ whole genome shotgun (WGS) entry which is preliminary data.</text>
</comment>
<keyword evidence="2" id="KW-1185">Reference proteome</keyword>
<name>A0A8X6VT52_TRICX</name>
<dbReference type="AlphaFoldDB" id="A0A8X6VT52"/>